<evidence type="ECO:0000256" key="3">
    <source>
        <dbReference type="ARBA" id="ARBA00022764"/>
    </source>
</evidence>
<dbReference type="SUPFAM" id="SSF109998">
    <property type="entry name" value="Triger factor/SurA peptide-binding domain-like"/>
    <property type="match status" value="1"/>
</dbReference>
<comment type="caution">
    <text evidence="12">The sequence shown here is derived from an EMBL/GenBank/DDBJ whole genome shotgun (WGS) entry which is preliminary data.</text>
</comment>
<dbReference type="PANTHER" id="PTHR47637">
    <property type="entry name" value="CHAPERONE SURA"/>
    <property type="match status" value="1"/>
</dbReference>
<feature type="signal peptide" evidence="10">
    <location>
        <begin position="1"/>
        <end position="28"/>
    </location>
</feature>
<dbReference type="PANTHER" id="PTHR47637:SF1">
    <property type="entry name" value="CHAPERONE SURA"/>
    <property type="match status" value="1"/>
</dbReference>
<keyword evidence="5" id="KW-0143">Chaperone</keyword>
<name>A0A371BH12_9SPHN</name>
<dbReference type="InterPro" id="IPR046357">
    <property type="entry name" value="PPIase_dom_sf"/>
</dbReference>
<dbReference type="AlphaFoldDB" id="A0A371BH12"/>
<evidence type="ECO:0000256" key="10">
    <source>
        <dbReference type="SAM" id="SignalP"/>
    </source>
</evidence>
<organism evidence="12 13">
    <name type="scientific">Sphingorhabdus pulchriflava</name>
    <dbReference type="NCBI Taxonomy" id="2292257"/>
    <lineage>
        <taxon>Bacteria</taxon>
        <taxon>Pseudomonadati</taxon>
        <taxon>Pseudomonadota</taxon>
        <taxon>Alphaproteobacteria</taxon>
        <taxon>Sphingomonadales</taxon>
        <taxon>Sphingomonadaceae</taxon>
        <taxon>Sphingorhabdus</taxon>
    </lineage>
</organism>
<keyword evidence="13" id="KW-1185">Reference proteome</keyword>
<evidence type="ECO:0000256" key="6">
    <source>
        <dbReference type="ARBA" id="ARBA00023235"/>
    </source>
</evidence>
<evidence type="ECO:0000256" key="9">
    <source>
        <dbReference type="PROSITE-ProRule" id="PRU00278"/>
    </source>
</evidence>
<evidence type="ECO:0000313" key="12">
    <source>
        <dbReference type="EMBL" id="RDV06651.1"/>
    </source>
</evidence>
<dbReference type="InterPro" id="IPR000297">
    <property type="entry name" value="PPIase_PpiC"/>
</dbReference>
<dbReference type="Gene3D" id="3.10.50.40">
    <property type="match status" value="1"/>
</dbReference>
<dbReference type="RefSeq" id="WP_115548200.1">
    <property type="nucleotide sequence ID" value="NZ_QRGP01000001.1"/>
</dbReference>
<keyword evidence="2 10" id="KW-0732">Signal</keyword>
<dbReference type="InterPro" id="IPR015391">
    <property type="entry name" value="SurA_N"/>
</dbReference>
<dbReference type="EMBL" id="QRGP01000001">
    <property type="protein sequence ID" value="RDV06651.1"/>
    <property type="molecule type" value="Genomic_DNA"/>
</dbReference>
<dbReference type="OrthoDB" id="9791746at2"/>
<protein>
    <recommendedName>
        <fullName evidence="1">Parvulin-like PPIase</fullName>
    </recommendedName>
    <alternativeName>
        <fullName evidence="7">Peptidyl-prolyl cis-trans isomerase plp</fullName>
    </alternativeName>
    <alternativeName>
        <fullName evidence="8">Rotamase plp</fullName>
    </alternativeName>
</protein>
<gene>
    <name evidence="12" type="ORF">DXH95_04340</name>
</gene>
<dbReference type="Pfam" id="PF09312">
    <property type="entry name" value="SurA_N"/>
    <property type="match status" value="1"/>
</dbReference>
<dbReference type="SUPFAM" id="SSF54534">
    <property type="entry name" value="FKBP-like"/>
    <property type="match status" value="2"/>
</dbReference>
<keyword evidence="4 9" id="KW-0697">Rotamase</keyword>
<proteinExistence type="predicted"/>
<evidence type="ECO:0000256" key="4">
    <source>
        <dbReference type="ARBA" id="ARBA00023110"/>
    </source>
</evidence>
<dbReference type="Proteomes" id="UP000263833">
    <property type="component" value="Unassembled WGS sequence"/>
</dbReference>
<dbReference type="GO" id="GO:0003755">
    <property type="term" value="F:peptidyl-prolyl cis-trans isomerase activity"/>
    <property type="evidence" value="ECO:0007669"/>
    <property type="project" value="UniProtKB-KW"/>
</dbReference>
<dbReference type="PROSITE" id="PS50198">
    <property type="entry name" value="PPIC_PPIASE_2"/>
    <property type="match status" value="1"/>
</dbReference>
<evidence type="ECO:0000256" key="5">
    <source>
        <dbReference type="ARBA" id="ARBA00023186"/>
    </source>
</evidence>
<evidence type="ECO:0000256" key="1">
    <source>
        <dbReference type="ARBA" id="ARBA00018370"/>
    </source>
</evidence>
<dbReference type="InterPro" id="IPR050280">
    <property type="entry name" value="OMP_Chaperone_SurA"/>
</dbReference>
<reference evidence="13" key="1">
    <citation type="submission" date="2018-08" db="EMBL/GenBank/DDBJ databases">
        <authorList>
            <person name="Kim S.-J."/>
            <person name="Jung G.-Y."/>
        </authorList>
    </citation>
    <scope>NUCLEOTIDE SEQUENCE [LARGE SCALE GENOMIC DNA]</scope>
    <source>
        <strain evidence="13">GY_G</strain>
    </source>
</reference>
<evidence type="ECO:0000313" key="13">
    <source>
        <dbReference type="Proteomes" id="UP000263833"/>
    </source>
</evidence>
<dbReference type="InterPro" id="IPR027304">
    <property type="entry name" value="Trigger_fact/SurA_dom_sf"/>
</dbReference>
<evidence type="ECO:0000256" key="8">
    <source>
        <dbReference type="ARBA" id="ARBA00031484"/>
    </source>
</evidence>
<evidence type="ECO:0000256" key="7">
    <source>
        <dbReference type="ARBA" id="ARBA00030642"/>
    </source>
</evidence>
<dbReference type="Gene3D" id="1.10.4030.10">
    <property type="entry name" value="Porin chaperone SurA, peptide-binding domain"/>
    <property type="match status" value="1"/>
</dbReference>
<evidence type="ECO:0000259" key="11">
    <source>
        <dbReference type="PROSITE" id="PS50198"/>
    </source>
</evidence>
<feature type="domain" description="PpiC" evidence="11">
    <location>
        <begin position="199"/>
        <end position="297"/>
    </location>
</feature>
<dbReference type="Pfam" id="PF00639">
    <property type="entry name" value="Rotamase"/>
    <property type="match status" value="1"/>
</dbReference>
<keyword evidence="3" id="KW-0574">Periplasm</keyword>
<feature type="chain" id="PRO_5016596712" description="Parvulin-like PPIase" evidence="10">
    <location>
        <begin position="29"/>
        <end position="447"/>
    </location>
</feature>
<sequence length="447" mass="48735">MKLFTRLALVTGVAAITALSPASSQTVADESTPEAALDIPGGGQLLAKPNDPNVRRATAVVNGEIITGTDVDHRLALIVAANNDQLPPEEIERFRAQILTNLIDESLQIQEAAANEVEVTNEEVDQYFVRVAEQNFRKTVPETEAYLASKGSSIATLKRQIKAELSWNRLLSRNVRPFINVSDDEVNAIIQRINTTKGTTEYRLGEIYLSATPENQEQVFANARKILEQIQQGGSFTAYARQFSEASTAAVGGDLGWVRLEQLPQSLATAAAEMSSNEIVAVPAPGGISLLLLIDRRQVATSDPRDSTLSLKQIAISFPAGSTEAQAAPMVKRFSEETQKIRGCGAADDVAKTLGADVVNRDSLRVRDLPGPLQQIMLDLPIGQSTPPYGSMADGVRVFVLCGRDAPESATQESFDEVMSRLEDERTNKRARLYLRDLRRDAIVEYN</sequence>
<evidence type="ECO:0000256" key="2">
    <source>
        <dbReference type="ARBA" id="ARBA00022729"/>
    </source>
</evidence>
<accession>A0A371BH12</accession>
<keyword evidence="6 9" id="KW-0413">Isomerase</keyword>